<evidence type="ECO:0000313" key="4">
    <source>
        <dbReference type="Proteomes" id="UP000809273"/>
    </source>
</evidence>
<reference evidence="3" key="1">
    <citation type="journal article" date="2021" name="Environ. Microbiol.">
        <title>Genomic characterization of three novel Desulfobacterota classes expand the metabolic and phylogenetic diversity of the phylum.</title>
        <authorList>
            <person name="Murphy C.L."/>
            <person name="Biggerstaff J."/>
            <person name="Eichhorn A."/>
            <person name="Ewing E."/>
            <person name="Shahan R."/>
            <person name="Soriano D."/>
            <person name="Stewart S."/>
            <person name="VanMol K."/>
            <person name="Walker R."/>
            <person name="Walters P."/>
            <person name="Elshahed M.S."/>
            <person name="Youssef N.H."/>
        </authorList>
    </citation>
    <scope>NUCLEOTIDE SEQUENCE</scope>
    <source>
        <strain evidence="3">Zod_Metabat.24</strain>
    </source>
</reference>
<reference evidence="3" key="2">
    <citation type="submission" date="2021-01" db="EMBL/GenBank/DDBJ databases">
        <authorList>
            <person name="Hahn C.R."/>
            <person name="Youssef N.H."/>
            <person name="Elshahed M."/>
        </authorList>
    </citation>
    <scope>NUCLEOTIDE SEQUENCE</scope>
    <source>
        <strain evidence="3">Zod_Metabat.24</strain>
    </source>
</reference>
<sequence>MAVDFSFKWIGGATWILEGGGLKIACDPVLSPSGTVQDYFWFKSKRREEPEYETGDFKDVDLWLITHGHEDHLDEAGLDFIDKKSVVITHKNGLPKLKKTKLDEITTLSWGEVVRLTSKGFKITVEAMPAVHGVNPLVALLAGGVNGYWVTLEKPDDKISIYIPSDTVIKKKVIDSLEGRKCDLFIPNLGAARIGAGIRGRLLMDLTLTAEKIGKIIEVINPKITIPVHFGTFSHYTEPVDKIRALAEEAGDKVKMLKPGQEIKFTLWSRQ</sequence>
<dbReference type="Gene3D" id="3.60.15.10">
    <property type="entry name" value="Ribonuclease Z/Hydroxyacylglutathione hydrolase-like"/>
    <property type="match status" value="1"/>
</dbReference>
<dbReference type="PANTHER" id="PTHR43546">
    <property type="entry name" value="UPF0173 METAL-DEPENDENT HYDROLASE MJ1163-RELATED"/>
    <property type="match status" value="1"/>
</dbReference>
<name>A0A9D8PIZ2_9DELT</name>
<dbReference type="SUPFAM" id="SSF56281">
    <property type="entry name" value="Metallo-hydrolase/oxidoreductase"/>
    <property type="match status" value="1"/>
</dbReference>
<evidence type="ECO:0000313" key="3">
    <source>
        <dbReference type="EMBL" id="MBN1571831.1"/>
    </source>
</evidence>
<accession>A0A9D8PIZ2</accession>
<keyword evidence="1" id="KW-0378">Hydrolase</keyword>
<feature type="domain" description="Metallo-beta-lactamase" evidence="2">
    <location>
        <begin position="24"/>
        <end position="230"/>
    </location>
</feature>
<comment type="caution">
    <text evidence="3">The sequence shown here is derived from an EMBL/GenBank/DDBJ whole genome shotgun (WGS) entry which is preliminary data.</text>
</comment>
<organism evidence="3 4">
    <name type="scientific">Candidatus Zymogenus saltonus</name>
    <dbReference type="NCBI Taxonomy" id="2844893"/>
    <lineage>
        <taxon>Bacteria</taxon>
        <taxon>Deltaproteobacteria</taxon>
        <taxon>Candidatus Zymogenia</taxon>
        <taxon>Candidatus Zymogeniales</taxon>
        <taxon>Candidatus Zymogenaceae</taxon>
        <taxon>Candidatus Zymogenus</taxon>
    </lineage>
</organism>
<dbReference type="PANTHER" id="PTHR43546:SF9">
    <property type="entry name" value="L-ASCORBATE-6-PHOSPHATE LACTONASE ULAG-RELATED"/>
    <property type="match status" value="1"/>
</dbReference>
<gene>
    <name evidence="3" type="ORF">JW984_01405</name>
</gene>
<dbReference type="Proteomes" id="UP000809273">
    <property type="component" value="Unassembled WGS sequence"/>
</dbReference>
<dbReference type="AlphaFoldDB" id="A0A9D8PIZ2"/>
<proteinExistence type="predicted"/>
<dbReference type="InterPro" id="IPR036866">
    <property type="entry name" value="RibonucZ/Hydroxyglut_hydro"/>
</dbReference>
<dbReference type="GO" id="GO:0016787">
    <property type="term" value="F:hydrolase activity"/>
    <property type="evidence" value="ECO:0007669"/>
    <property type="project" value="UniProtKB-KW"/>
</dbReference>
<dbReference type="Pfam" id="PF12706">
    <property type="entry name" value="Lactamase_B_2"/>
    <property type="match status" value="1"/>
</dbReference>
<evidence type="ECO:0000259" key="2">
    <source>
        <dbReference type="Pfam" id="PF12706"/>
    </source>
</evidence>
<dbReference type="EMBL" id="JAFGIX010000007">
    <property type="protein sequence ID" value="MBN1571831.1"/>
    <property type="molecule type" value="Genomic_DNA"/>
</dbReference>
<dbReference type="InterPro" id="IPR001279">
    <property type="entry name" value="Metallo-B-lactamas"/>
</dbReference>
<dbReference type="InterPro" id="IPR050114">
    <property type="entry name" value="UPF0173_UPF0282_UlaG_hydrolase"/>
</dbReference>
<evidence type="ECO:0000256" key="1">
    <source>
        <dbReference type="ARBA" id="ARBA00022801"/>
    </source>
</evidence>
<protein>
    <submittedName>
        <fullName evidence="3">MBL fold metallo-hydrolase</fullName>
    </submittedName>
</protein>